<organism evidence="1 2">
    <name type="scientific">Methylobacterium nonmethylotrophicum</name>
    <dbReference type="NCBI Taxonomy" id="1141884"/>
    <lineage>
        <taxon>Bacteria</taxon>
        <taxon>Pseudomonadati</taxon>
        <taxon>Pseudomonadota</taxon>
        <taxon>Alphaproteobacteria</taxon>
        <taxon>Hyphomicrobiales</taxon>
        <taxon>Methylobacteriaceae</taxon>
        <taxon>Methylobacterium</taxon>
    </lineage>
</organism>
<proteinExistence type="predicted"/>
<keyword evidence="2" id="KW-1185">Reference proteome</keyword>
<dbReference type="AlphaFoldDB" id="A0A4Z0NK89"/>
<dbReference type="EMBL" id="SRLB01000017">
    <property type="protein sequence ID" value="TGD96774.1"/>
    <property type="molecule type" value="Genomic_DNA"/>
</dbReference>
<dbReference type="Proteomes" id="UP000297535">
    <property type="component" value="Unassembled WGS sequence"/>
</dbReference>
<reference evidence="1 2" key="1">
    <citation type="submission" date="2019-04" db="EMBL/GenBank/DDBJ databases">
        <authorList>
            <person name="Feng G."/>
            <person name="Zhu H."/>
        </authorList>
    </citation>
    <scope>NUCLEOTIDE SEQUENCE [LARGE SCALE GENOMIC DNA]</scope>
    <source>
        <strain evidence="1 2">6HR-1</strain>
    </source>
</reference>
<comment type="caution">
    <text evidence="1">The sequence shown here is derived from an EMBL/GenBank/DDBJ whole genome shotgun (WGS) entry which is preliminary data.</text>
</comment>
<gene>
    <name evidence="1" type="ORF">EU555_22210</name>
</gene>
<sequence>MNRVLQRAPRESFGPGDKPFVCEMIPLARSVLPAERIAHFTAAIWEGRGRLSVPATACKTTFTDGIVRAAASGRAIKLPLLEPSAEFTGWAFGLSGMRATSDVDHGDGRAPIHASRAG</sequence>
<evidence type="ECO:0000313" key="1">
    <source>
        <dbReference type="EMBL" id="TGD96774.1"/>
    </source>
</evidence>
<name>A0A4Z0NK89_9HYPH</name>
<accession>A0A4Z0NK89</accession>
<evidence type="ECO:0000313" key="2">
    <source>
        <dbReference type="Proteomes" id="UP000297535"/>
    </source>
</evidence>
<protein>
    <submittedName>
        <fullName evidence="1">Uncharacterized protein</fullName>
    </submittedName>
</protein>
<dbReference type="RefSeq" id="WP_135417415.1">
    <property type="nucleotide sequence ID" value="NZ_SRLB01000017.1"/>
</dbReference>